<dbReference type="Proteomes" id="UP000464318">
    <property type="component" value="Chromosome"/>
</dbReference>
<evidence type="ECO:0000313" key="2">
    <source>
        <dbReference type="Proteomes" id="UP000464318"/>
    </source>
</evidence>
<dbReference type="OrthoDB" id="1150286at2"/>
<keyword evidence="2" id="KW-1185">Reference proteome</keyword>
<proteinExistence type="predicted"/>
<name>A0A6P1QY08_9FLAO</name>
<dbReference type="KEGG" id="bcad:DBX24_07705"/>
<dbReference type="AlphaFoldDB" id="A0A6P1QY08"/>
<gene>
    <name evidence="1" type="ORF">DBX24_07705</name>
</gene>
<dbReference type="RefSeq" id="WP_120489211.1">
    <property type="nucleotide sequence ID" value="NZ_CP029149.1"/>
</dbReference>
<reference evidence="1 2" key="1">
    <citation type="submission" date="2018-04" db="EMBL/GenBank/DDBJ databases">
        <title>Characteristic and Complete Genome Sequencing of A Novel Member of Infective Endocarditis Causative Bacteria: Bergeyella cardium QL-PH.</title>
        <authorList>
            <person name="Pan H."/>
            <person name="Sun E."/>
            <person name="Zhang Y."/>
        </authorList>
    </citation>
    <scope>NUCLEOTIDE SEQUENCE [LARGE SCALE GENOMIC DNA]</scope>
    <source>
        <strain evidence="1 2">HPQL</strain>
    </source>
</reference>
<sequence length="232" mass="26761">MSYKLNLRKENYAALADFIVVSFERDLADFTTAFKTMDASYLANFKQAIDEVRKVTSISATRIQQKETTKQLYQEATKLKDLLLFLKKYADRAKIESSMLTKISKQLRAKNIERSVLTLREFLPHFVANKDKLTDMPDGFLDKLNLSITELERLNVLQNSLMNKSKNTTHQAMPVFKNLYNYISEVADAGKIIYKGTHKKDEYTISKILIKMNAADRKRDKSSISKDFPPLL</sequence>
<accession>A0A6P1QY08</accession>
<protein>
    <submittedName>
        <fullName evidence="1">Uncharacterized protein</fullName>
    </submittedName>
</protein>
<dbReference type="EMBL" id="CP029149">
    <property type="protein sequence ID" value="QHN65771.1"/>
    <property type="molecule type" value="Genomic_DNA"/>
</dbReference>
<evidence type="ECO:0000313" key="1">
    <source>
        <dbReference type="EMBL" id="QHN65771.1"/>
    </source>
</evidence>
<organism evidence="1 2">
    <name type="scientific">Bergeyella cardium</name>
    <dbReference type="NCBI Taxonomy" id="1585976"/>
    <lineage>
        <taxon>Bacteria</taxon>
        <taxon>Pseudomonadati</taxon>
        <taxon>Bacteroidota</taxon>
        <taxon>Flavobacteriia</taxon>
        <taxon>Flavobacteriales</taxon>
        <taxon>Weeksellaceae</taxon>
        <taxon>Bergeyella</taxon>
    </lineage>
</organism>